<dbReference type="Proteomes" id="UP000279307">
    <property type="component" value="Chromosome 13"/>
</dbReference>
<dbReference type="PANTHER" id="PTHR15615">
    <property type="match status" value="1"/>
</dbReference>
<reference evidence="4" key="3">
    <citation type="submission" date="2018-07" db="EMBL/GenBank/DDBJ databases">
        <authorList>
            <person name="Mckenzie S.K."/>
            <person name="Kronauer D.J.C."/>
        </authorList>
    </citation>
    <scope>NUCLEOTIDE SEQUENCE</scope>
    <source>
        <strain evidence="4">Clonal line C1</strain>
    </source>
</reference>
<accession>A0A026VVF8</accession>
<protein>
    <recommendedName>
        <fullName evidence="2">Protein CNPPD1</fullName>
    </recommendedName>
</protein>
<dbReference type="Proteomes" id="UP000053097">
    <property type="component" value="Unassembled WGS sequence"/>
</dbReference>
<dbReference type="Pfam" id="PF08613">
    <property type="entry name" value="Cyclin"/>
    <property type="match status" value="1"/>
</dbReference>
<sequence>MNGSADSHDLEHTKFLNRIKKSLYYAKLPVINCLSFPIIEYAAELFTEVNSGHTLERLDVGEASRISRNACVSPCALVLALLYIERLKNCNPEYLQQVAPSELFLVSLLVASKFLHDDGEEDEVCNGEWANSGQMSIARINKLEKEFLAAIDWAVAVQDEDFWEKLQQLEKNLAYREVQKRGWCSYTEARYLMNSAQLIAIARTFINVSSICLATYAAGLATLLGSSLVAHLIVQSCLPRTSLDTTKSANLQANLAPTDLASPSMDAQSQDIDNDVLPTFNSSTCGVIARDSCTAAGTDVTSSQWWLHSVTWLPDYRDALGNDHAEITNCANRLLASDANYSFSSLQPRIGTTEETGTPQDYATQEYHRNVDWDEILEMISALLTEGLRTEQLYYENLHRPTELRIYY</sequence>
<evidence type="ECO:0000256" key="1">
    <source>
        <dbReference type="ARBA" id="ARBA00038508"/>
    </source>
</evidence>
<evidence type="ECO:0000313" key="5">
    <source>
        <dbReference type="Proteomes" id="UP000053097"/>
    </source>
</evidence>
<dbReference type="STRING" id="2015173.A0A026VVF8"/>
<dbReference type="CDD" id="cd20557">
    <property type="entry name" value="CYCLIN_ScPCL1-like"/>
    <property type="match status" value="1"/>
</dbReference>
<dbReference type="PANTHER" id="PTHR15615:SF108">
    <property type="entry name" value="PROTEIN CNPPD1"/>
    <property type="match status" value="1"/>
</dbReference>
<dbReference type="EMBL" id="KK108187">
    <property type="protein sequence ID" value="EZA46819.1"/>
    <property type="molecule type" value="Genomic_DNA"/>
</dbReference>
<proteinExistence type="inferred from homology"/>
<evidence type="ECO:0000313" key="3">
    <source>
        <dbReference type="EMBL" id="EZA46819.1"/>
    </source>
</evidence>
<name>A0A026VVF8_OOCBI</name>
<keyword evidence="5" id="KW-1185">Reference proteome</keyword>
<evidence type="ECO:0000256" key="2">
    <source>
        <dbReference type="ARBA" id="ARBA00040808"/>
    </source>
</evidence>
<comment type="similarity">
    <text evidence="1">Belongs to the CNPPD1 family.</text>
</comment>
<dbReference type="GO" id="GO:0005634">
    <property type="term" value="C:nucleus"/>
    <property type="evidence" value="ECO:0007669"/>
    <property type="project" value="TreeGrafter"/>
</dbReference>
<gene>
    <name evidence="4" type="ORF">DMN91_012357</name>
    <name evidence="3" type="ORF">X777_01176</name>
</gene>
<dbReference type="GO" id="GO:0000307">
    <property type="term" value="C:cyclin-dependent protein kinase holoenzyme complex"/>
    <property type="evidence" value="ECO:0007669"/>
    <property type="project" value="TreeGrafter"/>
</dbReference>
<dbReference type="EMBL" id="QOIP01000013">
    <property type="protein sequence ID" value="RLU15363.1"/>
    <property type="molecule type" value="Genomic_DNA"/>
</dbReference>
<reference evidence="3 5" key="1">
    <citation type="journal article" date="2014" name="Curr. Biol.">
        <title>The genome of the clonal raider ant Cerapachys biroi.</title>
        <authorList>
            <person name="Oxley P.R."/>
            <person name="Ji L."/>
            <person name="Fetter-Pruneda I."/>
            <person name="McKenzie S.K."/>
            <person name="Li C."/>
            <person name="Hu H."/>
            <person name="Zhang G."/>
            <person name="Kronauer D.J."/>
        </authorList>
    </citation>
    <scope>NUCLEOTIDE SEQUENCE [LARGE SCALE GENOMIC DNA]</scope>
</reference>
<reference evidence="4" key="2">
    <citation type="journal article" date="2018" name="Genome Res.">
        <title>The genomic architecture and molecular evolution of ant odorant receptors.</title>
        <authorList>
            <person name="McKenzie S.K."/>
            <person name="Kronauer D.J.C."/>
        </authorList>
    </citation>
    <scope>NUCLEOTIDE SEQUENCE [LARGE SCALE GENOMIC DNA]</scope>
    <source>
        <strain evidence="4">Clonal line C1</strain>
    </source>
</reference>
<evidence type="ECO:0000313" key="4">
    <source>
        <dbReference type="EMBL" id="RLU15363.1"/>
    </source>
</evidence>
<dbReference type="OrthoDB" id="244495at2759"/>
<dbReference type="Gene3D" id="1.10.472.10">
    <property type="entry name" value="Cyclin-like"/>
    <property type="match status" value="1"/>
</dbReference>
<dbReference type="GO" id="GO:0019901">
    <property type="term" value="F:protein kinase binding"/>
    <property type="evidence" value="ECO:0007669"/>
    <property type="project" value="InterPro"/>
</dbReference>
<dbReference type="InterPro" id="IPR013922">
    <property type="entry name" value="Cyclin_PHO80-like"/>
</dbReference>
<dbReference type="AlphaFoldDB" id="A0A026VVF8"/>
<dbReference type="GO" id="GO:0016538">
    <property type="term" value="F:cyclin-dependent protein serine/threonine kinase regulator activity"/>
    <property type="evidence" value="ECO:0007669"/>
    <property type="project" value="TreeGrafter"/>
</dbReference>
<organism evidence="3 5">
    <name type="scientific">Ooceraea biroi</name>
    <name type="common">Clonal raider ant</name>
    <name type="synonym">Cerapachys biroi</name>
    <dbReference type="NCBI Taxonomy" id="2015173"/>
    <lineage>
        <taxon>Eukaryota</taxon>
        <taxon>Metazoa</taxon>
        <taxon>Ecdysozoa</taxon>
        <taxon>Arthropoda</taxon>
        <taxon>Hexapoda</taxon>
        <taxon>Insecta</taxon>
        <taxon>Pterygota</taxon>
        <taxon>Neoptera</taxon>
        <taxon>Endopterygota</taxon>
        <taxon>Hymenoptera</taxon>
        <taxon>Apocrita</taxon>
        <taxon>Aculeata</taxon>
        <taxon>Formicoidea</taxon>
        <taxon>Formicidae</taxon>
        <taxon>Dorylinae</taxon>
        <taxon>Ooceraea</taxon>
    </lineage>
</organism>